<dbReference type="SUPFAM" id="SSF57756">
    <property type="entry name" value="Retrovirus zinc finger-like domains"/>
    <property type="match status" value="1"/>
</dbReference>
<sequence length="698" mass="77575">MWSARTDSPSKLEASGLQPLPGPAMSLNYDSPIKTHTHLLSEGASADTSTANHQLSVRPKLTNQPTRFANASLQFDTEDHRISWNPTDSGLHNTPQPPILSPYTSASQSVVRGPPVVRERPLVVRPGASIQVPQLCFDNSPSPGPSHQTNRSDYGRLGAAASQPVIQSTMVPAPPPQVSVYEPTAIVPPQSFPLNAYPEMRTMQQPNINPPINPPYPTEAIQRNSHVYTSYAYPAPEPQVPAPRFETPQTINIMNNPPAAGQTLRWSDYERTPQSHMSQAAVQYPHDLTQSEGAPRLHSVTSAWGPNMTAPNPLNVTYAAHTQAPAPRMPASDHQVSSNRHFLHQSAPLPPYPTHHTQPGLSEPLQRTPGRALTHPSIPLPAYGGFMQTHQVKNVQVFTGNADSEMLIEDWIRDLQYLLEAVELPMHLRFSTAVRHLGGEARKLVLNLPPHDQTPEKAFEELRAEYGDTQGSLDPLADFYERSQRSGESPCSYAIALEAILRAVEESQRGGRPFPHRDCKLTRQLLRGLIDEEVYTRISPMKPLLFSFRELQTELRNLAKQSKRFQSQNKAKKTYTQVHVTTEDTNVRAERSKNTSEWSELTEMVKRLAVNQEEQMAKLSRLESRVSASPTVPPRVQPPPRTAIQSSSFVCYRCGKEGHTARVCRAVLPDPNPAWARQPQPMTPAEENRPNSAQHLNA</sequence>
<reference evidence="5" key="1">
    <citation type="submission" date="2025-08" db="UniProtKB">
        <authorList>
            <consortium name="RefSeq"/>
        </authorList>
    </citation>
    <scope>IDENTIFICATION</scope>
</reference>
<evidence type="ECO:0000313" key="5">
    <source>
        <dbReference type="RefSeq" id="XP_034070025.1"/>
    </source>
</evidence>
<dbReference type="InterPro" id="IPR001878">
    <property type="entry name" value="Znf_CCHC"/>
</dbReference>
<name>A0A6P8UEM5_GYMAC</name>
<feature type="compositionally biased region" description="Pro residues" evidence="2">
    <location>
        <begin position="631"/>
        <end position="641"/>
    </location>
</feature>
<dbReference type="GO" id="GO:0003676">
    <property type="term" value="F:nucleic acid binding"/>
    <property type="evidence" value="ECO:0007669"/>
    <property type="project" value="InterPro"/>
</dbReference>
<accession>A0A6P8UEM5</accession>
<dbReference type="KEGG" id="gacu:117544748"/>
<dbReference type="AlphaFoldDB" id="A0A6P8UEM5"/>
<feature type="region of interest" description="Disordered" evidence="2">
    <location>
        <begin position="621"/>
        <end position="641"/>
    </location>
</feature>
<keyword evidence="1" id="KW-0479">Metal-binding</keyword>
<dbReference type="GO" id="GO:0008270">
    <property type="term" value="F:zinc ion binding"/>
    <property type="evidence" value="ECO:0007669"/>
    <property type="project" value="UniProtKB-KW"/>
</dbReference>
<protein>
    <submittedName>
        <fullName evidence="5">Uncharacterized protein LOC117544748</fullName>
    </submittedName>
</protein>
<dbReference type="InterPro" id="IPR036875">
    <property type="entry name" value="Znf_CCHC_sf"/>
</dbReference>
<dbReference type="InterPro" id="IPR026523">
    <property type="entry name" value="PNMA"/>
</dbReference>
<dbReference type="Gene3D" id="4.10.60.10">
    <property type="entry name" value="Zinc finger, CCHC-type"/>
    <property type="match status" value="1"/>
</dbReference>
<keyword evidence="4" id="KW-1185">Reference proteome</keyword>
<gene>
    <name evidence="5" type="primary">LOC117544748</name>
</gene>
<dbReference type="GeneID" id="117544748"/>
<organism evidence="4 5">
    <name type="scientific">Gymnodraco acuticeps</name>
    <name type="common">Antarctic dragonfish</name>
    <dbReference type="NCBI Taxonomy" id="8218"/>
    <lineage>
        <taxon>Eukaryota</taxon>
        <taxon>Metazoa</taxon>
        <taxon>Chordata</taxon>
        <taxon>Craniata</taxon>
        <taxon>Vertebrata</taxon>
        <taxon>Euteleostomi</taxon>
        <taxon>Actinopterygii</taxon>
        <taxon>Neopterygii</taxon>
        <taxon>Teleostei</taxon>
        <taxon>Neoteleostei</taxon>
        <taxon>Acanthomorphata</taxon>
        <taxon>Eupercaria</taxon>
        <taxon>Perciformes</taxon>
        <taxon>Notothenioidei</taxon>
        <taxon>Bathydraconidae</taxon>
        <taxon>Gymnodraco</taxon>
    </lineage>
</organism>
<dbReference type="OrthoDB" id="8958829at2759"/>
<dbReference type="PROSITE" id="PS50158">
    <property type="entry name" value="ZF_CCHC"/>
    <property type="match status" value="1"/>
</dbReference>
<evidence type="ECO:0000256" key="2">
    <source>
        <dbReference type="SAM" id="MobiDB-lite"/>
    </source>
</evidence>
<keyword evidence="1" id="KW-0863">Zinc-finger</keyword>
<dbReference type="RefSeq" id="XP_034070025.1">
    <property type="nucleotide sequence ID" value="XM_034214134.1"/>
</dbReference>
<feature type="domain" description="CCHC-type" evidence="3">
    <location>
        <begin position="651"/>
        <end position="665"/>
    </location>
</feature>
<dbReference type="PANTHER" id="PTHR23095">
    <property type="entry name" value="PARANEOPLASTIC ANTIGEN"/>
    <property type="match status" value="1"/>
</dbReference>
<dbReference type="SMART" id="SM00343">
    <property type="entry name" value="ZnF_C2HC"/>
    <property type="match status" value="1"/>
</dbReference>
<dbReference type="Pfam" id="PF00098">
    <property type="entry name" value="zf-CCHC"/>
    <property type="match status" value="1"/>
</dbReference>
<dbReference type="InParanoid" id="A0A6P8UEM5"/>
<evidence type="ECO:0000313" key="4">
    <source>
        <dbReference type="Proteomes" id="UP000515161"/>
    </source>
</evidence>
<feature type="region of interest" description="Disordered" evidence="2">
    <location>
        <begin position="670"/>
        <end position="698"/>
    </location>
</feature>
<evidence type="ECO:0000256" key="1">
    <source>
        <dbReference type="PROSITE-ProRule" id="PRU00047"/>
    </source>
</evidence>
<keyword evidence="1" id="KW-0862">Zinc</keyword>
<evidence type="ECO:0000259" key="3">
    <source>
        <dbReference type="PROSITE" id="PS50158"/>
    </source>
</evidence>
<dbReference type="PANTHER" id="PTHR23095:SF46">
    <property type="entry name" value="GAG PROTEIN"/>
    <property type="match status" value="1"/>
</dbReference>
<feature type="region of interest" description="Disordered" evidence="2">
    <location>
        <begin position="344"/>
        <end position="369"/>
    </location>
</feature>
<dbReference type="Proteomes" id="UP000515161">
    <property type="component" value="Unplaced"/>
</dbReference>
<proteinExistence type="predicted"/>
<feature type="region of interest" description="Disordered" evidence="2">
    <location>
        <begin position="1"/>
        <end position="28"/>
    </location>
</feature>